<dbReference type="Gene3D" id="2.130.10.10">
    <property type="entry name" value="YVTN repeat-like/Quinoprotein amine dehydrogenase"/>
    <property type="match status" value="3"/>
</dbReference>
<keyword evidence="4" id="KW-1133">Transmembrane helix</keyword>
<keyword evidence="4" id="KW-0472">Membrane</keyword>
<dbReference type="Pfam" id="PF07494">
    <property type="entry name" value="Reg_prop"/>
    <property type="match status" value="4"/>
</dbReference>
<keyword evidence="4" id="KW-0812">Transmembrane</keyword>
<dbReference type="InterPro" id="IPR013783">
    <property type="entry name" value="Ig-like_fold"/>
</dbReference>
<gene>
    <name evidence="6" type="ORF">CBP31_03160</name>
</gene>
<keyword evidence="7" id="KW-1185">Reference proteome</keyword>
<dbReference type="NCBIfam" id="TIGR00254">
    <property type="entry name" value="GGDEF"/>
    <property type="match status" value="1"/>
</dbReference>
<dbReference type="PANTHER" id="PTHR45138">
    <property type="entry name" value="REGULATORY COMPONENTS OF SENSORY TRANSDUCTION SYSTEM"/>
    <property type="match status" value="1"/>
</dbReference>
<dbReference type="EC" id="2.7.7.65" evidence="2"/>
<dbReference type="FunFam" id="3.30.70.270:FF:000001">
    <property type="entry name" value="Diguanylate cyclase domain protein"/>
    <property type="match status" value="1"/>
</dbReference>
<evidence type="ECO:0000313" key="7">
    <source>
        <dbReference type="Proteomes" id="UP000243937"/>
    </source>
</evidence>
<dbReference type="Pfam" id="PF07495">
    <property type="entry name" value="Y_Y_Y"/>
    <property type="match status" value="1"/>
</dbReference>
<dbReference type="KEGG" id="opf:CBP31_03160"/>
<dbReference type="InterPro" id="IPR050469">
    <property type="entry name" value="Diguanylate_Cyclase"/>
</dbReference>
<dbReference type="GO" id="GO:0005886">
    <property type="term" value="C:plasma membrane"/>
    <property type="evidence" value="ECO:0007669"/>
    <property type="project" value="TreeGrafter"/>
</dbReference>
<accession>A0A1Y0D9U1</accession>
<feature type="transmembrane region" description="Helical" evidence="4">
    <location>
        <begin position="730"/>
        <end position="752"/>
    </location>
</feature>
<dbReference type="InterPro" id="IPR000160">
    <property type="entry name" value="GGDEF_dom"/>
</dbReference>
<sequence>MLLLGLCFTSCLLQAQTIPLSHYQQNYWTTLDGLPNNTIHAINQTAEGYLWFATWEGVARYNGDQFRVFSRGEETGLADAAVRSLTIDGAGLWATGVKGDISHYSDNQWTPQANASAMINDVVVDNAGLLWLATEGEGIYVRQGEQTIAHFDIASGLPSNDVYQLAQDAAGRIWAGTSLGLVWISDNKVQLVPELSGMQVSALLLNQQEQLLIGTASGLYQAEQTAVSQIYPELTNNAIISLLEDDQANLWLGTREHGLLRVSELGIEQLTAADGLQEQRVISLFQDSERSIWIGTHAGLMRLRNVPFVSFSEQDGLASNYVRTVLAHSDGSLWVGSSGGLSQRNDEQFNPLALTMPDGLPPSIVSLAEGVNKELWVGTFSHGLLRVEQGQVTRSYTTSEGGVENEVRAIVAEPDGSLWVGTAAGLLRLSNDLLASYADIDPLLSNFILSLHRAVNGDIWVGLRHGAAIIREGQVIPIDISRHDGAAYVFGFYSEPNGDYVWLATDVGLVRYRYGDQSLSLMGKEQGLPIDKIFEVINDNNGNLWLSSNLGMTRISLAAAHKVADGLQERLEFEQFNERDGMASSQTHGSSNPGAMLGADGQVWVATARGLTSMDPARLAKFTHANFPVILEELKVSGVTQALQSDLVLPAGSNRVQFNYAGLGFVMAERIQYRTLLEGFDEDWVLRGTQHSAEYTNLAPGDYVFRVAAAYSYQDWDEQEARIAFTILPFIWQLSFFWVIIAILVIMSLWLLMRLRLQLLTFHAQELTRQVSDKTQELQLQAQAFERQARVDVLTGLPNRRGFDEGLAAAFARARRSALPITLVVIDIDHFKLVNDTWSHGVGDQVIKIVADIIRQEIREVDMPARWGGEEFTLLLENTKINEAVPICERLRLAVMNYDYSDIDANFKLTISLGVAQSSLNMEEHNLLANADLALYQAKRQGRNRVMTFTDINK</sequence>
<dbReference type="SMART" id="SM00267">
    <property type="entry name" value="GGDEF"/>
    <property type="match status" value="1"/>
</dbReference>
<dbReference type="GO" id="GO:0052621">
    <property type="term" value="F:diguanylate cyclase activity"/>
    <property type="evidence" value="ECO:0007669"/>
    <property type="project" value="UniProtKB-EC"/>
</dbReference>
<dbReference type="PROSITE" id="PS50887">
    <property type="entry name" value="GGDEF"/>
    <property type="match status" value="1"/>
</dbReference>
<dbReference type="GO" id="GO:1902201">
    <property type="term" value="P:negative regulation of bacterial-type flagellum-dependent cell motility"/>
    <property type="evidence" value="ECO:0007669"/>
    <property type="project" value="TreeGrafter"/>
</dbReference>
<evidence type="ECO:0000256" key="2">
    <source>
        <dbReference type="ARBA" id="ARBA00012528"/>
    </source>
</evidence>
<evidence type="ECO:0000313" key="6">
    <source>
        <dbReference type="EMBL" id="ART83915.1"/>
    </source>
</evidence>
<dbReference type="InterPro" id="IPR029787">
    <property type="entry name" value="Nucleotide_cyclase"/>
</dbReference>
<dbReference type="InterPro" id="IPR011123">
    <property type="entry name" value="Y_Y_Y"/>
</dbReference>
<dbReference type="Proteomes" id="UP000243937">
    <property type="component" value="Chromosome"/>
</dbReference>
<protein>
    <recommendedName>
        <fullName evidence="2">diguanylate cyclase</fullName>
        <ecNumber evidence="2">2.7.7.65</ecNumber>
    </recommendedName>
</protein>
<dbReference type="Gene3D" id="2.60.40.10">
    <property type="entry name" value="Immunoglobulins"/>
    <property type="match status" value="1"/>
</dbReference>
<reference evidence="6 7" key="1">
    <citation type="journal article" date="2014" name="Int. J. Syst. Evol. Microbiol.">
        <title>Oceanisphaera profunda sp. nov., a marine bacterium isolated from deep-sea sediment, and emended description of the genus Oceanisphaera.</title>
        <authorList>
            <person name="Xu Z."/>
            <person name="Zhang X.Y."/>
            <person name="Su H.N."/>
            <person name="Yu Z.C."/>
            <person name="Liu C."/>
            <person name="Li H."/>
            <person name="Chen X.L."/>
            <person name="Song X.Y."/>
            <person name="Xie B.B."/>
            <person name="Qin Q.L."/>
            <person name="Zhou B.C."/>
            <person name="Shi M."/>
            <person name="Huang Y."/>
            <person name="Zhang Y.Z."/>
        </authorList>
    </citation>
    <scope>NUCLEOTIDE SEQUENCE [LARGE SCALE GENOMIC DNA]</scope>
    <source>
        <strain evidence="6 7">SM1222</strain>
    </source>
</reference>
<comment type="catalytic activity">
    <reaction evidence="3">
        <text>2 GTP = 3',3'-c-di-GMP + 2 diphosphate</text>
        <dbReference type="Rhea" id="RHEA:24898"/>
        <dbReference type="ChEBI" id="CHEBI:33019"/>
        <dbReference type="ChEBI" id="CHEBI:37565"/>
        <dbReference type="ChEBI" id="CHEBI:58805"/>
        <dbReference type="EC" id="2.7.7.65"/>
    </reaction>
</comment>
<dbReference type="CDD" id="cd01949">
    <property type="entry name" value="GGDEF"/>
    <property type="match status" value="1"/>
</dbReference>
<evidence type="ECO:0000256" key="4">
    <source>
        <dbReference type="SAM" id="Phobius"/>
    </source>
</evidence>
<proteinExistence type="predicted"/>
<dbReference type="InterPro" id="IPR043128">
    <property type="entry name" value="Rev_trsase/Diguanyl_cyclase"/>
</dbReference>
<dbReference type="GO" id="GO:0043709">
    <property type="term" value="P:cell adhesion involved in single-species biofilm formation"/>
    <property type="evidence" value="ECO:0007669"/>
    <property type="project" value="TreeGrafter"/>
</dbReference>
<evidence type="ECO:0000259" key="5">
    <source>
        <dbReference type="PROSITE" id="PS50887"/>
    </source>
</evidence>
<dbReference type="Pfam" id="PF00990">
    <property type="entry name" value="GGDEF"/>
    <property type="match status" value="1"/>
</dbReference>
<dbReference type="SUPFAM" id="SSF55073">
    <property type="entry name" value="Nucleotide cyclase"/>
    <property type="match status" value="1"/>
</dbReference>
<name>A0A1Y0D9U1_9GAMM</name>
<organism evidence="6 7">
    <name type="scientific">Oceanisphaera profunda</name>
    <dbReference type="NCBI Taxonomy" id="1416627"/>
    <lineage>
        <taxon>Bacteria</taxon>
        <taxon>Pseudomonadati</taxon>
        <taxon>Pseudomonadota</taxon>
        <taxon>Gammaproteobacteria</taxon>
        <taxon>Aeromonadales</taxon>
        <taxon>Aeromonadaceae</taxon>
        <taxon>Oceanisphaera</taxon>
    </lineage>
</organism>
<evidence type="ECO:0000256" key="1">
    <source>
        <dbReference type="ARBA" id="ARBA00001946"/>
    </source>
</evidence>
<feature type="domain" description="GGDEF" evidence="5">
    <location>
        <begin position="819"/>
        <end position="951"/>
    </location>
</feature>
<evidence type="ECO:0000256" key="3">
    <source>
        <dbReference type="ARBA" id="ARBA00034247"/>
    </source>
</evidence>
<dbReference type="AlphaFoldDB" id="A0A1Y0D9U1"/>
<comment type="cofactor">
    <cofactor evidence="1">
        <name>Mg(2+)</name>
        <dbReference type="ChEBI" id="CHEBI:18420"/>
    </cofactor>
</comment>
<dbReference type="InterPro" id="IPR011110">
    <property type="entry name" value="Reg_prop"/>
</dbReference>
<dbReference type="PANTHER" id="PTHR45138:SF9">
    <property type="entry name" value="DIGUANYLATE CYCLASE DGCM-RELATED"/>
    <property type="match status" value="1"/>
</dbReference>
<dbReference type="InterPro" id="IPR015943">
    <property type="entry name" value="WD40/YVTN_repeat-like_dom_sf"/>
</dbReference>
<dbReference type="EMBL" id="CP021377">
    <property type="protein sequence ID" value="ART83915.1"/>
    <property type="molecule type" value="Genomic_DNA"/>
</dbReference>
<dbReference type="Gene3D" id="3.30.70.270">
    <property type="match status" value="1"/>
</dbReference>
<dbReference type="SUPFAM" id="SSF63829">
    <property type="entry name" value="Calcium-dependent phosphotriesterase"/>
    <property type="match status" value="2"/>
</dbReference>